<dbReference type="EMBL" id="CP113517">
    <property type="protein sequence ID" value="WAR44278.1"/>
    <property type="molecule type" value="Genomic_DNA"/>
</dbReference>
<dbReference type="RefSeq" id="WP_255189255.1">
    <property type="nucleotide sequence ID" value="NZ_CP113517.1"/>
</dbReference>
<evidence type="ECO:0008006" key="3">
    <source>
        <dbReference type="Google" id="ProtNLM"/>
    </source>
</evidence>
<protein>
    <recommendedName>
        <fullName evidence="3">Cytochrome c domain-containing protein</fullName>
    </recommendedName>
</protein>
<reference evidence="1" key="1">
    <citation type="submission" date="2022-11" db="EMBL/GenBank/DDBJ databases">
        <title>Methylomonas rapida sp. nov., Carotenoid-Producing Obligate Methanotrophs with High Growth Characteristics and Biotechnological Potential.</title>
        <authorList>
            <person name="Tikhonova E.N."/>
            <person name="Suleimanov R.Z."/>
            <person name="Miroshnikov K."/>
            <person name="Oshkin I.Y."/>
            <person name="Belova S.E."/>
            <person name="Danilova O.V."/>
            <person name="Ashikhmin A."/>
            <person name="Konopkin A."/>
            <person name="But S.Y."/>
            <person name="Khmelenina V.N."/>
            <person name="Kuznetsov N."/>
            <person name="Pimenov N.V."/>
            <person name="Dedysh S.N."/>
        </authorList>
    </citation>
    <scope>NUCLEOTIDE SEQUENCE</scope>
    <source>
        <strain evidence="1">MP1</strain>
    </source>
</reference>
<accession>A0ABY7GK80</accession>
<dbReference type="SUPFAM" id="SSF48695">
    <property type="entry name" value="Multiheme cytochromes"/>
    <property type="match status" value="1"/>
</dbReference>
<sequence>MKTAIALGLLGLLSLVLFIRPNTDETVSDYDVYQYVKECKAELGITRDLPVLSCLDGKQVPIYVNKQEIKEDNWGLLSKAKKCDNPHWLGGDQGCWTYSHLQVLNLDEQNIMILNCRQKGSQAEKNWFRQTEANLGMNQEQRKKQFEKAPLAEKKELYYLYNTFNDIGIILRNKTTGKSCYVTQYGDAVVGFLPPLDKPLPPKDAYLSRYNPEQAKPPKGFPEELWYRDANQAFKSPAFTASAGCVGCHNAHGVKYSPYINSKHGLPDIREMAKLPFLPVGEPFKDYFYTHDIVQVTTEPIDGAKQLCTSCHNMTSSGTCGYLIDSATNHPNTALSAWMTTSSRNSWMPPVDVDLALYKKHVAAMKCCCDNPQAKGCKTRKFGPTLADLPEDFAEGKGWVEGQEPGLCQSTMDSVQWNAEKF</sequence>
<gene>
    <name evidence="1" type="ORF">NM686_018210</name>
</gene>
<evidence type="ECO:0000313" key="1">
    <source>
        <dbReference type="EMBL" id="WAR44278.1"/>
    </source>
</evidence>
<proteinExistence type="predicted"/>
<dbReference type="InterPro" id="IPR036280">
    <property type="entry name" value="Multihaem_cyt_sf"/>
</dbReference>
<keyword evidence="2" id="KW-1185">Reference proteome</keyword>
<organism evidence="1 2">
    <name type="scientific">Methylomonas rapida</name>
    <dbReference type="NCBI Taxonomy" id="2963939"/>
    <lineage>
        <taxon>Bacteria</taxon>
        <taxon>Pseudomonadati</taxon>
        <taxon>Pseudomonadota</taxon>
        <taxon>Gammaproteobacteria</taxon>
        <taxon>Methylococcales</taxon>
        <taxon>Methylococcaceae</taxon>
        <taxon>Methylomonas</taxon>
    </lineage>
</organism>
<dbReference type="Proteomes" id="UP001162780">
    <property type="component" value="Chromosome"/>
</dbReference>
<name>A0ABY7GK80_9GAMM</name>
<evidence type="ECO:0000313" key="2">
    <source>
        <dbReference type="Proteomes" id="UP001162780"/>
    </source>
</evidence>